<dbReference type="Proteomes" id="UP000269076">
    <property type="component" value="Chromosome"/>
</dbReference>
<dbReference type="EMBL" id="UFVR01000004">
    <property type="protein sequence ID" value="SUX46955.1"/>
    <property type="molecule type" value="Genomic_DNA"/>
</dbReference>
<reference evidence="2 5" key="1">
    <citation type="submission" date="2017-01" db="EMBL/GenBank/DDBJ databases">
        <authorList>
            <person name="Varghese N."/>
            <person name="Submissions S."/>
        </authorList>
    </citation>
    <scope>NUCLEOTIDE SEQUENCE [LARGE SCALE GENOMIC DNA]</scope>
    <source>
        <strain evidence="2 5">ATCC 27950</strain>
    </source>
</reference>
<dbReference type="EMBL" id="CP033928">
    <property type="protein sequence ID" value="AZA61563.1"/>
    <property type="molecule type" value="Genomic_DNA"/>
</dbReference>
<dbReference type="GeneID" id="303672651"/>
<evidence type="ECO:0000313" key="1">
    <source>
        <dbReference type="EMBL" id="AZA61563.1"/>
    </source>
</evidence>
<dbReference type="EMBL" id="UFVS01000001">
    <property type="protein sequence ID" value="SUX42383.1"/>
    <property type="molecule type" value="Genomic_DNA"/>
</dbReference>
<evidence type="ECO:0008006" key="9">
    <source>
        <dbReference type="Google" id="ProtNLM"/>
    </source>
</evidence>
<reference evidence="6 7" key="2">
    <citation type="submission" date="2018-06" db="EMBL/GenBank/DDBJ databases">
        <authorList>
            <consortium name="Pathogen Informatics"/>
            <person name="Doyle S."/>
        </authorList>
    </citation>
    <scope>NUCLEOTIDE SEQUENCE [LARGE SCALE GENOMIC DNA]</scope>
    <source>
        <strain evidence="4 6">NCTC13532</strain>
        <strain evidence="3 7">NCTC13560</strain>
    </source>
</reference>
<evidence type="ECO:0000313" key="7">
    <source>
        <dbReference type="Proteomes" id="UP000255231"/>
    </source>
</evidence>
<dbReference type="STRING" id="254.SAMN05421682_10171"/>
<dbReference type="OrthoDB" id="1232270at2"/>
<evidence type="ECO:0000313" key="2">
    <source>
        <dbReference type="EMBL" id="SIP86867.1"/>
    </source>
</evidence>
<evidence type="ECO:0000313" key="6">
    <source>
        <dbReference type="Proteomes" id="UP000254282"/>
    </source>
</evidence>
<accession>A0A381F7A4</accession>
<evidence type="ECO:0000313" key="3">
    <source>
        <dbReference type="EMBL" id="SUX42383.1"/>
    </source>
</evidence>
<dbReference type="Proteomes" id="UP000255231">
    <property type="component" value="Unassembled WGS sequence"/>
</dbReference>
<sequence length="308" mass="34343">MKRLFYFILLIAGFSSIHSCKDLTDEEGNPLLDLNDNTGLIGPRALSREVTDFGLIAQYEYNGLLLSKVITEKASIKNIEWSGNNISKITFKGFLDLDSDGTIDTDSVSYTQQYTYGNLGKLTMISENRTVYRKAAPVPPSTVPGPYAVFAKTKALYKLTYSSTTAKLTSIVMQRGNDITPFDYTDYTKATYTYLGDNVSSVTKEVGKLTGSVFEPADQKYAFDFSSYDSQISGYTLLPFGYTVSVLISTDINDDRSLMLSPNSPRRVSVTDMMEPVPTPIVVSTNYKYDPQTYMTQGFGINYFYKPL</sequence>
<dbReference type="AlphaFoldDB" id="A0A381F7A4"/>
<dbReference type="EMBL" id="FTMF01000001">
    <property type="protein sequence ID" value="SIP86867.1"/>
    <property type="molecule type" value="Genomic_DNA"/>
</dbReference>
<keyword evidence="5" id="KW-1185">Reference proteome</keyword>
<evidence type="ECO:0000313" key="5">
    <source>
        <dbReference type="Proteomes" id="UP000185725"/>
    </source>
</evidence>
<evidence type="ECO:0000313" key="4">
    <source>
        <dbReference type="EMBL" id="SUX46955.1"/>
    </source>
</evidence>
<proteinExistence type="predicted"/>
<dbReference type="Proteomes" id="UP000254282">
    <property type="component" value="Unassembled WGS sequence"/>
</dbReference>
<evidence type="ECO:0000313" key="8">
    <source>
        <dbReference type="Proteomes" id="UP000269076"/>
    </source>
</evidence>
<name>A0A381F7A4_9FLAO</name>
<protein>
    <recommendedName>
        <fullName evidence="9">DUF4595 domain-containing protein</fullName>
    </recommendedName>
</protein>
<gene>
    <name evidence="1" type="ORF">EG340_11155</name>
    <name evidence="4" type="ORF">NCTC13532_02515</name>
    <name evidence="3" type="ORF">NCTC13560_01200</name>
    <name evidence="2" type="ORF">SAMN05421682_10171</name>
</gene>
<dbReference type="RefSeq" id="WP_076557272.1">
    <property type="nucleotide sequence ID" value="NZ_CP033928.1"/>
</dbReference>
<reference evidence="1 8" key="3">
    <citation type="submission" date="2018-11" db="EMBL/GenBank/DDBJ databases">
        <title>Proposal to divide the Flavobacteriaceae and reorganize its genera based on Amino Acid Identity values calculated from whole genome sequences.</title>
        <authorList>
            <person name="Nicholson A.C."/>
            <person name="Gulvik C.A."/>
            <person name="Whitney A.M."/>
            <person name="Humrighouse B.W."/>
            <person name="Bell M."/>
            <person name="Holmes B."/>
            <person name="Steigerwalt A."/>
            <person name="Villarma A."/>
            <person name="Sheth M."/>
            <person name="Batra D."/>
            <person name="Pryor J."/>
            <person name="Bernardet J.-F."/>
            <person name="Hugo C."/>
            <person name="Kampfer P."/>
            <person name="Newman J."/>
            <person name="Mcquiston J.R."/>
        </authorList>
    </citation>
    <scope>NUCLEOTIDE SEQUENCE [LARGE SCALE GENOMIC DNA]</scope>
    <source>
        <strain evidence="1 8">G0211</strain>
    </source>
</reference>
<dbReference type="Proteomes" id="UP000185725">
    <property type="component" value="Unassembled WGS sequence"/>
</dbReference>
<dbReference type="KEGG" id="cil:EG358_02975"/>
<organism evidence="3 7">
    <name type="scientific">Chryseobacterium indoltheticum</name>
    <dbReference type="NCBI Taxonomy" id="254"/>
    <lineage>
        <taxon>Bacteria</taxon>
        <taxon>Pseudomonadati</taxon>
        <taxon>Bacteroidota</taxon>
        <taxon>Flavobacteriia</taxon>
        <taxon>Flavobacteriales</taxon>
        <taxon>Weeksellaceae</taxon>
        <taxon>Chryseobacterium group</taxon>
        <taxon>Chryseobacterium</taxon>
    </lineage>
</organism>